<evidence type="ECO:0000313" key="2">
    <source>
        <dbReference type="EMBL" id="KEY61762.1"/>
    </source>
</evidence>
<feature type="transmembrane region" description="Helical" evidence="1">
    <location>
        <begin position="64"/>
        <end position="81"/>
    </location>
</feature>
<gene>
    <name evidence="2" type="ORF">U725_02092</name>
</gene>
<evidence type="ECO:0000313" key="3">
    <source>
        <dbReference type="Proteomes" id="UP000028401"/>
    </source>
</evidence>
<organism evidence="2 3">
    <name type="scientific">Lactococcus cremoris subsp. cremoris GE214</name>
    <dbReference type="NCBI Taxonomy" id="1415168"/>
    <lineage>
        <taxon>Bacteria</taxon>
        <taxon>Bacillati</taxon>
        <taxon>Bacillota</taxon>
        <taxon>Bacilli</taxon>
        <taxon>Lactobacillales</taxon>
        <taxon>Streptococcaceae</taxon>
        <taxon>Lactococcus</taxon>
        <taxon>Lactococcus cremoris subsp. cremoris</taxon>
    </lineage>
</organism>
<dbReference type="AlphaFoldDB" id="A0A084A8Y3"/>
<name>A0A084A8Y3_LACLC</name>
<dbReference type="Proteomes" id="UP000028401">
    <property type="component" value="Unassembled WGS sequence"/>
</dbReference>
<keyword evidence="1" id="KW-0812">Transmembrane</keyword>
<dbReference type="RefSeq" id="WP_014573174.1">
    <property type="nucleotide sequence ID" value="NZ_AZSI01000124.1"/>
</dbReference>
<keyword evidence="1" id="KW-1133">Transmembrane helix</keyword>
<feature type="transmembrane region" description="Helical" evidence="1">
    <location>
        <begin position="6"/>
        <end position="25"/>
    </location>
</feature>
<sequence length="209" mass="24095">MNELIQPVLALGGLGYLNFLIYSRIDNPDFGSESDKKLMILLYSSMNYGIYLLLSLYFKLVPSILIAISLSIILTLFFPFISRKLFILTNWIRSIYGVPDISNTKVQDKFFEKRESFPMFIFSIPDNTLITCGYRGSKNGMNEDFSIINYNFYGNEGFCRIKNEKDLLDYIENKNIEADIYVNFDKKIKIISFPLLVEAEQMNEQGGGL</sequence>
<accession>A0A084A8Y3</accession>
<keyword evidence="1" id="KW-0472">Membrane</keyword>
<comment type="caution">
    <text evidence="2">The sequence shown here is derived from an EMBL/GenBank/DDBJ whole genome shotgun (WGS) entry which is preliminary data.</text>
</comment>
<proteinExistence type="predicted"/>
<dbReference type="EMBL" id="AZSI01000124">
    <property type="protein sequence ID" value="KEY61762.1"/>
    <property type="molecule type" value="Genomic_DNA"/>
</dbReference>
<protein>
    <submittedName>
        <fullName evidence="2">Putative phage related protein</fullName>
    </submittedName>
</protein>
<evidence type="ECO:0000256" key="1">
    <source>
        <dbReference type="SAM" id="Phobius"/>
    </source>
</evidence>
<reference evidence="2 3" key="1">
    <citation type="submission" date="2014-06" db="EMBL/GenBank/DDBJ databases">
        <title>Draft genome sequence of the putrescine producing strain Lactococcus lactis subsp cremoris GE214.</title>
        <authorList>
            <person name="Ladero V."/>
            <person name="Linares D.M."/>
            <person name="del Rio B."/>
            <person name="Mayo B."/>
            <person name="Martin M.C."/>
            <person name="Fernandez M."/>
            <person name="Alvarez M.A."/>
        </authorList>
    </citation>
    <scope>NUCLEOTIDE SEQUENCE [LARGE SCALE GENOMIC DNA]</scope>
    <source>
        <strain evidence="2 3">GE214</strain>
    </source>
</reference>
<feature type="transmembrane region" description="Helical" evidence="1">
    <location>
        <begin position="37"/>
        <end position="58"/>
    </location>
</feature>
<dbReference type="PATRIC" id="fig|1415168.3.peg.2162"/>